<organism evidence="1 2">
    <name type="scientific">Lysobacter antibioticus</name>
    <dbReference type="NCBI Taxonomy" id="84531"/>
    <lineage>
        <taxon>Bacteria</taxon>
        <taxon>Pseudomonadati</taxon>
        <taxon>Pseudomonadota</taxon>
        <taxon>Gammaproteobacteria</taxon>
        <taxon>Lysobacterales</taxon>
        <taxon>Lysobacteraceae</taxon>
        <taxon>Lysobacter</taxon>
    </lineage>
</organism>
<accession>A0A0S2FAH8</accession>
<protein>
    <submittedName>
        <fullName evidence="1">Uncharacterized protein</fullName>
    </submittedName>
</protein>
<gene>
    <name evidence="1" type="ORF">LA76x_2407</name>
</gene>
<dbReference type="KEGG" id="lab:LA76x_2407"/>
<reference evidence="1 2" key="1">
    <citation type="journal article" date="2015" name="BMC Genomics">
        <title>Comparative genomics and metabolic profiling of the genus Lysobacter.</title>
        <authorList>
            <person name="de Bruijn I."/>
            <person name="Cheng X."/>
            <person name="de Jager V."/>
            <person name="Exposito R.G."/>
            <person name="Watrous J."/>
            <person name="Patel N."/>
            <person name="Postma J."/>
            <person name="Dorrestein P.C."/>
            <person name="Kobayashi D."/>
            <person name="Raaijmakers J.M."/>
        </authorList>
    </citation>
    <scope>NUCLEOTIDE SEQUENCE [LARGE SCALE GENOMIC DNA]</scope>
    <source>
        <strain evidence="1 2">76</strain>
    </source>
</reference>
<dbReference type="EMBL" id="CP011129">
    <property type="protein sequence ID" value="ALN80537.1"/>
    <property type="molecule type" value="Genomic_DNA"/>
</dbReference>
<dbReference type="eggNOG" id="ENOG5033V4I">
    <property type="taxonomic scope" value="Bacteria"/>
</dbReference>
<dbReference type="PATRIC" id="fig|84531.8.peg.2415"/>
<sequence length="204" mass="22538">MVSGERAIEFGKQIDEWKKQYEHFQQQLIKFQSFLNNPIALPNSEPWVELDKTEVVKQKCGDAGGSLLGRLMDSVGLQLNGDLAKQQLQVCVNIESAKVDKFNYTVKFARDSVPQMQTLLGKIQGQRGTSSSQGNIQGVDSESMRLANDLDIKYQSWQAQMKTYDAYIAAMMDKQNTLATRALKGQASPLGQAISTAAMAGALQ</sequence>
<dbReference type="AlphaFoldDB" id="A0A0S2FAH8"/>
<proteinExistence type="predicted"/>
<name>A0A0S2FAH8_LYSAN</name>
<dbReference type="Proteomes" id="UP000060787">
    <property type="component" value="Chromosome"/>
</dbReference>
<evidence type="ECO:0000313" key="2">
    <source>
        <dbReference type="Proteomes" id="UP000060787"/>
    </source>
</evidence>
<dbReference type="STRING" id="84531.LA76x_2407"/>
<keyword evidence="2" id="KW-1185">Reference proteome</keyword>
<evidence type="ECO:0000313" key="1">
    <source>
        <dbReference type="EMBL" id="ALN80537.1"/>
    </source>
</evidence>